<name>A0A2Z5ADS4_9PSED</name>
<dbReference type="SUPFAM" id="SSF46689">
    <property type="entry name" value="Homeodomain-like"/>
    <property type="match status" value="1"/>
</dbReference>
<dbReference type="PANTHER" id="PTHR30055">
    <property type="entry name" value="HTH-TYPE TRANSCRIPTIONAL REGULATOR RUTR"/>
    <property type="match status" value="1"/>
</dbReference>
<keyword evidence="1 2" id="KW-0238">DNA-binding</keyword>
<evidence type="ECO:0000313" key="5">
    <source>
        <dbReference type="Proteomes" id="UP000250579"/>
    </source>
</evidence>
<sequence length="202" mass="22167">MTEMTKPRGGRPRREEAGAVDRRLLDAAFELFLAQGFAGTSCEAVARLAGAGKASLYARFANKDQLFEAVIRRHSATLPQLEPLPSGLPLAERLRLAGQDMLEHASRPETLAMMRLVIATADRFPAVAAEATRIGWEAGRLRVRQAIEAGPDQPDDVERLLEGFIDLVFAPHQLRALLGDDPRALRAQAAERIERAIRLLLG</sequence>
<dbReference type="GO" id="GO:0000976">
    <property type="term" value="F:transcription cis-regulatory region binding"/>
    <property type="evidence" value="ECO:0007669"/>
    <property type="project" value="TreeGrafter"/>
</dbReference>
<organism evidence="4 5">
    <name type="scientific">Pseudomonas oryzihabitans</name>
    <dbReference type="NCBI Taxonomy" id="47885"/>
    <lineage>
        <taxon>Bacteria</taxon>
        <taxon>Pseudomonadati</taxon>
        <taxon>Pseudomonadota</taxon>
        <taxon>Gammaproteobacteria</taxon>
        <taxon>Pseudomonadales</taxon>
        <taxon>Pseudomonadaceae</taxon>
        <taxon>Pseudomonas</taxon>
    </lineage>
</organism>
<accession>A0A2Z5ADS4</accession>
<dbReference type="GO" id="GO:0003700">
    <property type="term" value="F:DNA-binding transcription factor activity"/>
    <property type="evidence" value="ECO:0007669"/>
    <property type="project" value="TreeGrafter"/>
</dbReference>
<evidence type="ECO:0000256" key="2">
    <source>
        <dbReference type="PROSITE-ProRule" id="PRU00335"/>
    </source>
</evidence>
<dbReference type="InterPro" id="IPR050109">
    <property type="entry name" value="HTH-type_TetR-like_transc_reg"/>
</dbReference>
<proteinExistence type="predicted"/>
<dbReference type="Gene3D" id="1.10.357.10">
    <property type="entry name" value="Tetracycline Repressor, domain 2"/>
    <property type="match status" value="1"/>
</dbReference>
<evidence type="ECO:0000259" key="3">
    <source>
        <dbReference type="PROSITE" id="PS50977"/>
    </source>
</evidence>
<dbReference type="PRINTS" id="PR00455">
    <property type="entry name" value="HTHTETR"/>
</dbReference>
<dbReference type="InterPro" id="IPR001647">
    <property type="entry name" value="HTH_TetR"/>
</dbReference>
<dbReference type="RefSeq" id="WP_208691543.1">
    <property type="nucleotide sequence ID" value="NZ_CP022198.1"/>
</dbReference>
<dbReference type="Pfam" id="PF14246">
    <property type="entry name" value="TetR_C_7"/>
    <property type="match status" value="1"/>
</dbReference>
<dbReference type="PANTHER" id="PTHR30055:SF146">
    <property type="entry name" value="HTH-TYPE TRANSCRIPTIONAL DUAL REGULATOR CECR"/>
    <property type="match status" value="1"/>
</dbReference>
<gene>
    <name evidence="4" type="ORF">CE139_16795</name>
</gene>
<protein>
    <submittedName>
        <fullName evidence="4">TetR family transcriptional regulator</fullName>
    </submittedName>
</protein>
<dbReference type="Pfam" id="PF00440">
    <property type="entry name" value="TetR_N"/>
    <property type="match status" value="1"/>
</dbReference>
<dbReference type="Proteomes" id="UP000250579">
    <property type="component" value="Chromosome"/>
</dbReference>
<dbReference type="STRING" id="47885.APT59_13000"/>
<feature type="domain" description="HTH tetR-type" evidence="3">
    <location>
        <begin position="18"/>
        <end position="78"/>
    </location>
</feature>
<dbReference type="AlphaFoldDB" id="A0A2Z5ADS4"/>
<dbReference type="InterPro" id="IPR009057">
    <property type="entry name" value="Homeodomain-like_sf"/>
</dbReference>
<reference evidence="4 5" key="1">
    <citation type="submission" date="2017-06" db="EMBL/GenBank/DDBJ databases">
        <title>Evolution towards high GC content and high-temperature stress adaptation in endophytic Pseudomonas oryzihabitans impacted its plant-growth promoting traits.</title>
        <authorList>
            <person name="Nascimento F.X."/>
        </authorList>
    </citation>
    <scope>NUCLEOTIDE SEQUENCE [LARGE SCALE GENOMIC DNA]</scope>
    <source>
        <strain evidence="4 5">MS8</strain>
    </source>
</reference>
<dbReference type="SUPFAM" id="SSF48498">
    <property type="entry name" value="Tetracyclin repressor-like, C-terminal domain"/>
    <property type="match status" value="1"/>
</dbReference>
<evidence type="ECO:0000313" key="4">
    <source>
        <dbReference type="EMBL" id="AXA67400.1"/>
    </source>
</evidence>
<feature type="DNA-binding region" description="H-T-H motif" evidence="2">
    <location>
        <begin position="41"/>
        <end position="60"/>
    </location>
</feature>
<dbReference type="InterPro" id="IPR039536">
    <property type="entry name" value="TetR_C_Proteobacteria"/>
</dbReference>
<evidence type="ECO:0000256" key="1">
    <source>
        <dbReference type="ARBA" id="ARBA00023125"/>
    </source>
</evidence>
<dbReference type="InterPro" id="IPR036271">
    <property type="entry name" value="Tet_transcr_reg_TetR-rel_C_sf"/>
</dbReference>
<dbReference type="EMBL" id="CP022198">
    <property type="protein sequence ID" value="AXA67400.1"/>
    <property type="molecule type" value="Genomic_DNA"/>
</dbReference>
<dbReference type="PROSITE" id="PS50977">
    <property type="entry name" value="HTH_TETR_2"/>
    <property type="match status" value="1"/>
</dbReference>